<evidence type="ECO:0000313" key="2">
    <source>
        <dbReference type="EMBL" id="KAE8713092.1"/>
    </source>
</evidence>
<proteinExistence type="predicted"/>
<dbReference type="Pfam" id="PF00226">
    <property type="entry name" value="DnaJ"/>
    <property type="match status" value="1"/>
</dbReference>
<dbReference type="EMBL" id="VEPZ02000881">
    <property type="protein sequence ID" value="KAE8713092.1"/>
    <property type="molecule type" value="Genomic_DNA"/>
</dbReference>
<protein>
    <recommendedName>
        <fullName evidence="1">J domain-containing protein</fullName>
    </recommendedName>
</protein>
<feature type="domain" description="J" evidence="1">
    <location>
        <begin position="66"/>
        <end position="100"/>
    </location>
</feature>
<dbReference type="PANTHER" id="PTHR44137:SF7">
    <property type="entry name" value="J DOMAIN-CONTAINING PROTEIN"/>
    <property type="match status" value="1"/>
</dbReference>
<dbReference type="PRINTS" id="PR00625">
    <property type="entry name" value="JDOMAIN"/>
</dbReference>
<reference evidence="2" key="1">
    <citation type="submission" date="2019-09" db="EMBL/GenBank/DDBJ databases">
        <title>Draft genome information of white flower Hibiscus syriacus.</title>
        <authorList>
            <person name="Kim Y.-M."/>
        </authorList>
    </citation>
    <scope>NUCLEOTIDE SEQUENCE [LARGE SCALE GENOMIC DNA]</scope>
    <source>
        <strain evidence="2">YM2019G1</strain>
    </source>
</reference>
<comment type="caution">
    <text evidence="2">The sequence shown here is derived from an EMBL/GenBank/DDBJ whole genome shotgun (WGS) entry which is preliminary data.</text>
</comment>
<dbReference type="AlphaFoldDB" id="A0A6A3BDB3"/>
<dbReference type="PANTHER" id="PTHR44137">
    <property type="entry name" value="BNAC03G44070D PROTEIN"/>
    <property type="match status" value="1"/>
</dbReference>
<dbReference type="SUPFAM" id="SSF46565">
    <property type="entry name" value="Chaperone J-domain"/>
    <property type="match status" value="1"/>
</dbReference>
<evidence type="ECO:0000259" key="1">
    <source>
        <dbReference type="PROSITE" id="PS50076"/>
    </source>
</evidence>
<sequence>MEANKEEALNVKEIAEKRFCERDFAGAKTYALKAKSLHPGLEGISQMVSTFEVHAASEVKCSGETNYYSILGLKPTADRDAVKKQYRKLAVLLYPDKNKS</sequence>
<accession>A0A6A3BDB3</accession>
<dbReference type="Proteomes" id="UP000436088">
    <property type="component" value="Unassembled WGS sequence"/>
</dbReference>
<keyword evidence="3" id="KW-1185">Reference proteome</keyword>
<gene>
    <name evidence="2" type="ORF">F3Y22_tig00110216pilonHSYRG00020</name>
</gene>
<dbReference type="InterPro" id="IPR036869">
    <property type="entry name" value="J_dom_sf"/>
</dbReference>
<dbReference type="Gene3D" id="1.10.287.110">
    <property type="entry name" value="DnaJ domain"/>
    <property type="match status" value="1"/>
</dbReference>
<dbReference type="PROSITE" id="PS50076">
    <property type="entry name" value="DNAJ_2"/>
    <property type="match status" value="1"/>
</dbReference>
<evidence type="ECO:0000313" key="3">
    <source>
        <dbReference type="Proteomes" id="UP000436088"/>
    </source>
</evidence>
<name>A0A6A3BDB3_HIBSY</name>
<dbReference type="InterPro" id="IPR001623">
    <property type="entry name" value="DnaJ_domain"/>
</dbReference>
<dbReference type="CDD" id="cd06257">
    <property type="entry name" value="DnaJ"/>
    <property type="match status" value="1"/>
</dbReference>
<organism evidence="2 3">
    <name type="scientific">Hibiscus syriacus</name>
    <name type="common">Rose of Sharon</name>
    <dbReference type="NCBI Taxonomy" id="106335"/>
    <lineage>
        <taxon>Eukaryota</taxon>
        <taxon>Viridiplantae</taxon>
        <taxon>Streptophyta</taxon>
        <taxon>Embryophyta</taxon>
        <taxon>Tracheophyta</taxon>
        <taxon>Spermatophyta</taxon>
        <taxon>Magnoliopsida</taxon>
        <taxon>eudicotyledons</taxon>
        <taxon>Gunneridae</taxon>
        <taxon>Pentapetalae</taxon>
        <taxon>rosids</taxon>
        <taxon>malvids</taxon>
        <taxon>Malvales</taxon>
        <taxon>Malvaceae</taxon>
        <taxon>Malvoideae</taxon>
        <taxon>Hibiscus</taxon>
    </lineage>
</organism>